<feature type="transmembrane region" description="Helical" evidence="1">
    <location>
        <begin position="60"/>
        <end position="78"/>
    </location>
</feature>
<keyword evidence="3" id="KW-1185">Reference proteome</keyword>
<name>A0A6A6A9K0_9PLEO</name>
<accession>A0A6A6A9K0</accession>
<reference evidence="2" key="1">
    <citation type="journal article" date="2020" name="Stud. Mycol.">
        <title>101 Dothideomycetes genomes: a test case for predicting lifestyles and emergence of pathogens.</title>
        <authorList>
            <person name="Haridas S."/>
            <person name="Albert R."/>
            <person name="Binder M."/>
            <person name="Bloem J."/>
            <person name="Labutti K."/>
            <person name="Salamov A."/>
            <person name="Andreopoulos B."/>
            <person name="Baker S."/>
            <person name="Barry K."/>
            <person name="Bills G."/>
            <person name="Bluhm B."/>
            <person name="Cannon C."/>
            <person name="Castanera R."/>
            <person name="Culley D."/>
            <person name="Daum C."/>
            <person name="Ezra D."/>
            <person name="Gonzalez J."/>
            <person name="Henrissat B."/>
            <person name="Kuo A."/>
            <person name="Liang C."/>
            <person name="Lipzen A."/>
            <person name="Lutzoni F."/>
            <person name="Magnuson J."/>
            <person name="Mondo S."/>
            <person name="Nolan M."/>
            <person name="Ohm R."/>
            <person name="Pangilinan J."/>
            <person name="Park H.-J."/>
            <person name="Ramirez L."/>
            <person name="Alfaro M."/>
            <person name="Sun H."/>
            <person name="Tritt A."/>
            <person name="Yoshinaga Y."/>
            <person name="Zwiers L.-H."/>
            <person name="Turgeon B."/>
            <person name="Goodwin S."/>
            <person name="Spatafora J."/>
            <person name="Crous P."/>
            <person name="Grigoriev I."/>
        </authorList>
    </citation>
    <scope>NUCLEOTIDE SEQUENCE</scope>
    <source>
        <strain evidence="2">CBS 119687</strain>
    </source>
</reference>
<dbReference type="EMBL" id="ML977508">
    <property type="protein sequence ID" value="KAF2128479.1"/>
    <property type="molecule type" value="Genomic_DNA"/>
</dbReference>
<sequence>MFFWDRVGKANGYRCSCLFGLGSLGPKEFFLLVLLLVLVLVQRYLWLCLCLSTWYLSGDWFVSSSQCFLCAFCIRRYIYMASRSRSRTVAGNSSPCF</sequence>
<gene>
    <name evidence="2" type="ORF">P153DRAFT_38700</name>
</gene>
<organism evidence="2 3">
    <name type="scientific">Dothidotthia symphoricarpi CBS 119687</name>
    <dbReference type="NCBI Taxonomy" id="1392245"/>
    <lineage>
        <taxon>Eukaryota</taxon>
        <taxon>Fungi</taxon>
        <taxon>Dikarya</taxon>
        <taxon>Ascomycota</taxon>
        <taxon>Pezizomycotina</taxon>
        <taxon>Dothideomycetes</taxon>
        <taxon>Pleosporomycetidae</taxon>
        <taxon>Pleosporales</taxon>
        <taxon>Dothidotthiaceae</taxon>
        <taxon>Dothidotthia</taxon>
    </lineage>
</organism>
<keyword evidence="1" id="KW-1133">Transmembrane helix</keyword>
<evidence type="ECO:0000256" key="1">
    <source>
        <dbReference type="SAM" id="Phobius"/>
    </source>
</evidence>
<keyword evidence="1" id="KW-0812">Transmembrane</keyword>
<protein>
    <submittedName>
        <fullName evidence="2">Uncharacterized protein</fullName>
    </submittedName>
</protein>
<dbReference type="RefSeq" id="XP_033522868.1">
    <property type="nucleotide sequence ID" value="XM_033670600.1"/>
</dbReference>
<feature type="transmembrane region" description="Helical" evidence="1">
    <location>
        <begin position="29"/>
        <end position="54"/>
    </location>
</feature>
<proteinExistence type="predicted"/>
<dbReference type="GeneID" id="54411032"/>
<evidence type="ECO:0000313" key="3">
    <source>
        <dbReference type="Proteomes" id="UP000799771"/>
    </source>
</evidence>
<dbReference type="AlphaFoldDB" id="A0A6A6A9K0"/>
<keyword evidence="1" id="KW-0472">Membrane</keyword>
<evidence type="ECO:0000313" key="2">
    <source>
        <dbReference type="EMBL" id="KAF2128479.1"/>
    </source>
</evidence>
<dbReference type="Proteomes" id="UP000799771">
    <property type="component" value="Unassembled WGS sequence"/>
</dbReference>